<reference evidence="1" key="1">
    <citation type="submission" date="2021-12" db="EMBL/GenBank/DDBJ databases">
        <title>Convergent genome expansion in fungi linked to evolution of root-endophyte symbiosis.</title>
        <authorList>
            <consortium name="DOE Joint Genome Institute"/>
            <person name="Ke Y.-H."/>
            <person name="Bonito G."/>
            <person name="Liao H.-L."/>
            <person name="Looney B."/>
            <person name="Rojas-Flechas A."/>
            <person name="Nash J."/>
            <person name="Hameed K."/>
            <person name="Schadt C."/>
            <person name="Martin F."/>
            <person name="Crous P.W."/>
            <person name="Miettinen O."/>
            <person name="Magnuson J.K."/>
            <person name="Labbe J."/>
            <person name="Jacobson D."/>
            <person name="Doktycz M.J."/>
            <person name="Veneault-Fourrey C."/>
            <person name="Kuo A."/>
            <person name="Mondo S."/>
            <person name="Calhoun S."/>
            <person name="Riley R."/>
            <person name="Ohm R."/>
            <person name="LaButti K."/>
            <person name="Andreopoulos B."/>
            <person name="Pangilinan J."/>
            <person name="Nolan M."/>
            <person name="Tritt A."/>
            <person name="Clum A."/>
            <person name="Lipzen A."/>
            <person name="Daum C."/>
            <person name="Barry K."/>
            <person name="Grigoriev I.V."/>
            <person name="Vilgalys R."/>
        </authorList>
    </citation>
    <scope>NUCLEOTIDE SEQUENCE</scope>
    <source>
        <strain evidence="1">PMI_201</strain>
    </source>
</reference>
<proteinExistence type="predicted"/>
<name>A0AAD4PT55_9EURO</name>
<dbReference type="SUPFAM" id="SSF52058">
    <property type="entry name" value="L domain-like"/>
    <property type="match status" value="1"/>
</dbReference>
<dbReference type="RefSeq" id="XP_046066502.1">
    <property type="nucleotide sequence ID" value="XM_046221233.1"/>
</dbReference>
<evidence type="ECO:0000313" key="2">
    <source>
        <dbReference type="Proteomes" id="UP001201262"/>
    </source>
</evidence>
<sequence length="369" mass="40590">MAGASCPDATITITTQTDADKLGQCQTFDGDIVLTPTIKEDITLRGIQKINGALYTGPGTDTADKPTNAQFTLSSNTLTSISGNLTLSSMPGLYGLFLPNLTTVGGPVTMSELPVLANLSLQSINSVGNIRIISAPKLVNATMGSKTVTTDPTIGLKHITDPTDATIEVRNVGLSNVDGLIDLYNASNLILKDLPNLNSVILRTGNIDQVEIQGNNDLTVYTWEGSIFTDTPQPIIGTLNISGVKQVDPCLWPDVHNFIAVNNSIEYLHFGFKSLQRIEVRDNPNLRRFLPWNGPDFATINVWLWNLTDLIIKDNPLLTLQHSFPRAANDTLTAQQCPFMFREQKDDWYWWPFHMQSLVIDANIDNTYL</sequence>
<keyword evidence="2" id="KW-1185">Reference proteome</keyword>
<organism evidence="1 2">
    <name type="scientific">Talaromyces proteolyticus</name>
    <dbReference type="NCBI Taxonomy" id="1131652"/>
    <lineage>
        <taxon>Eukaryota</taxon>
        <taxon>Fungi</taxon>
        <taxon>Dikarya</taxon>
        <taxon>Ascomycota</taxon>
        <taxon>Pezizomycotina</taxon>
        <taxon>Eurotiomycetes</taxon>
        <taxon>Eurotiomycetidae</taxon>
        <taxon>Eurotiales</taxon>
        <taxon>Trichocomaceae</taxon>
        <taxon>Talaromyces</taxon>
        <taxon>Talaromyces sect. Bacilispori</taxon>
    </lineage>
</organism>
<evidence type="ECO:0008006" key="3">
    <source>
        <dbReference type="Google" id="ProtNLM"/>
    </source>
</evidence>
<evidence type="ECO:0000313" key="1">
    <source>
        <dbReference type="EMBL" id="KAH8690219.1"/>
    </source>
</evidence>
<dbReference type="Proteomes" id="UP001201262">
    <property type="component" value="Unassembled WGS sequence"/>
</dbReference>
<protein>
    <recommendedName>
        <fullName evidence="3">Receptor L-domain domain-containing protein</fullName>
    </recommendedName>
</protein>
<dbReference type="InterPro" id="IPR036941">
    <property type="entry name" value="Rcpt_L-dom_sf"/>
</dbReference>
<comment type="caution">
    <text evidence="1">The sequence shown here is derived from an EMBL/GenBank/DDBJ whole genome shotgun (WGS) entry which is preliminary data.</text>
</comment>
<dbReference type="EMBL" id="JAJTJA010000014">
    <property type="protein sequence ID" value="KAH8690219.1"/>
    <property type="molecule type" value="Genomic_DNA"/>
</dbReference>
<accession>A0AAD4PT55</accession>
<dbReference type="AlphaFoldDB" id="A0AAD4PT55"/>
<dbReference type="GeneID" id="70251520"/>
<dbReference type="Gene3D" id="3.80.20.20">
    <property type="entry name" value="Receptor L-domain"/>
    <property type="match status" value="1"/>
</dbReference>
<gene>
    <name evidence="1" type="ORF">BGW36DRAFT_433170</name>
</gene>